<protein>
    <submittedName>
        <fullName evidence="2">Uncharacterized protein</fullName>
    </submittedName>
</protein>
<evidence type="ECO:0000256" key="1">
    <source>
        <dbReference type="SAM" id="Phobius"/>
    </source>
</evidence>
<evidence type="ECO:0000313" key="2">
    <source>
        <dbReference type="EMBL" id="JAD51319.1"/>
    </source>
</evidence>
<dbReference type="EMBL" id="GBRH01246576">
    <property type="protein sequence ID" value="JAD51319.1"/>
    <property type="molecule type" value="Transcribed_RNA"/>
</dbReference>
<proteinExistence type="predicted"/>
<name>A0A0A9AI09_ARUDO</name>
<keyword evidence="1" id="KW-0472">Membrane</keyword>
<keyword evidence="1" id="KW-0812">Transmembrane</keyword>
<reference evidence="2" key="2">
    <citation type="journal article" date="2015" name="Data Brief">
        <title>Shoot transcriptome of the giant reed, Arundo donax.</title>
        <authorList>
            <person name="Barrero R.A."/>
            <person name="Guerrero F.D."/>
            <person name="Moolhuijzen P."/>
            <person name="Goolsby J.A."/>
            <person name="Tidwell J."/>
            <person name="Bellgard S.E."/>
            <person name="Bellgard M.I."/>
        </authorList>
    </citation>
    <scope>NUCLEOTIDE SEQUENCE</scope>
    <source>
        <tissue evidence="2">Shoot tissue taken approximately 20 cm above the soil surface</tissue>
    </source>
</reference>
<organism evidence="2">
    <name type="scientific">Arundo donax</name>
    <name type="common">Giant reed</name>
    <name type="synonym">Donax arundinaceus</name>
    <dbReference type="NCBI Taxonomy" id="35708"/>
    <lineage>
        <taxon>Eukaryota</taxon>
        <taxon>Viridiplantae</taxon>
        <taxon>Streptophyta</taxon>
        <taxon>Embryophyta</taxon>
        <taxon>Tracheophyta</taxon>
        <taxon>Spermatophyta</taxon>
        <taxon>Magnoliopsida</taxon>
        <taxon>Liliopsida</taxon>
        <taxon>Poales</taxon>
        <taxon>Poaceae</taxon>
        <taxon>PACMAD clade</taxon>
        <taxon>Arundinoideae</taxon>
        <taxon>Arundineae</taxon>
        <taxon>Arundo</taxon>
    </lineage>
</organism>
<reference evidence="2" key="1">
    <citation type="submission" date="2014-09" db="EMBL/GenBank/DDBJ databases">
        <authorList>
            <person name="Magalhaes I.L.F."/>
            <person name="Oliveira U."/>
            <person name="Santos F.R."/>
            <person name="Vidigal T.H.D.A."/>
            <person name="Brescovit A.D."/>
            <person name="Santos A.J."/>
        </authorList>
    </citation>
    <scope>NUCLEOTIDE SEQUENCE</scope>
    <source>
        <tissue evidence="2">Shoot tissue taken approximately 20 cm above the soil surface</tissue>
    </source>
</reference>
<accession>A0A0A9AI09</accession>
<feature type="transmembrane region" description="Helical" evidence="1">
    <location>
        <begin position="41"/>
        <end position="58"/>
    </location>
</feature>
<sequence length="67" mass="7928">MFHLTFLSNLYLISRWLVICFIFSIAIVLGREYCRGNPYSAIFMTKLKIGIFFSSYLYKGMILQLFN</sequence>
<feature type="transmembrane region" description="Helical" evidence="1">
    <location>
        <begin position="12"/>
        <end position="29"/>
    </location>
</feature>
<dbReference type="AlphaFoldDB" id="A0A0A9AI09"/>
<keyword evidence="1" id="KW-1133">Transmembrane helix</keyword>